<evidence type="ECO:0000313" key="7">
    <source>
        <dbReference type="Proteomes" id="UP000092460"/>
    </source>
</evidence>
<feature type="region of interest" description="Disordered" evidence="4">
    <location>
        <begin position="16"/>
        <end position="51"/>
    </location>
</feature>
<dbReference type="STRING" id="67801.A0A1B0AQ75"/>
<dbReference type="InterPro" id="IPR006600">
    <property type="entry name" value="HTH_CenpB_DNA-bd_dom"/>
</dbReference>
<sequence length="610" mass="69905">MFFRAQLKTDNVMKTNIKNNNNINNNNNNNNNNNDNASKNNNNNIDSKVNINPKSPKVVKVVFDNRIKRKNVLALNEKVAAIREYEKRPIYKRIGRMFHCSPDQIKRIVQQKDAILSAWEQRTRKRDAKTLEMKVVRVSMLGKAVYEWIRRMMYYKDILITDGLIQKMALQFKSAMGLQNFFPHQDWCDKFRQIYQVTETDSKLLNIGYTTGHSVQIKDVIKDVLSECSPEDEKLKEEEIRDDRREHEFIENVDGIKRVENNLRNQQATITTQALPLPHLQGLRQLVALPIQTNGLSGAGQKVLVATPITTTGQRTGATPMTMTIIPLATIAQSNQSVNTNLTSQNNLPRGAASNNTDIQQITVPPPMTEIKKEIKEEPKDLDGDEDDDDDFLMADTIQIKKEYQSDDNNEEEQMGEILNIENNCKQLNMESIAVLETKNRTKDNDKLTIEEESTNDSLEDVALAKLQKRIKDENITHAQVEQEQQILSESLRYNNSPQRIPAHIPSLPAPAQPTLRPMPPLIKAPIISLNTSHLNRTTTNRRLRSQEDYVSLPAIRTCSEARTYLKLLEDFALERESFRLIGLITRADEVLRELDRKDHGSDEDDEDIE</sequence>
<dbReference type="EMBL" id="JXJN01001729">
    <property type="status" value="NOT_ANNOTATED_CDS"/>
    <property type="molecule type" value="Genomic_DNA"/>
</dbReference>
<evidence type="ECO:0000256" key="2">
    <source>
        <dbReference type="ARBA" id="ARBA00023125"/>
    </source>
</evidence>
<dbReference type="Pfam" id="PF03221">
    <property type="entry name" value="HTH_Tnp_Tc5"/>
    <property type="match status" value="1"/>
</dbReference>
<dbReference type="AlphaFoldDB" id="A0A1B0AQ75"/>
<keyword evidence="7" id="KW-1185">Reference proteome</keyword>
<proteinExistence type="predicted"/>
<evidence type="ECO:0000256" key="3">
    <source>
        <dbReference type="ARBA" id="ARBA00023242"/>
    </source>
</evidence>
<dbReference type="GO" id="GO:0003677">
    <property type="term" value="F:DNA binding"/>
    <property type="evidence" value="ECO:0007669"/>
    <property type="project" value="UniProtKB-KW"/>
</dbReference>
<dbReference type="GO" id="GO:0005634">
    <property type="term" value="C:nucleus"/>
    <property type="evidence" value="ECO:0007669"/>
    <property type="project" value="UniProtKB-SubCell"/>
</dbReference>
<dbReference type="InterPro" id="IPR007889">
    <property type="entry name" value="HTH_Psq"/>
</dbReference>
<feature type="region of interest" description="Disordered" evidence="4">
    <location>
        <begin position="340"/>
        <end position="370"/>
    </location>
</feature>
<keyword evidence="2" id="KW-0238">DNA-binding</keyword>
<evidence type="ECO:0000256" key="1">
    <source>
        <dbReference type="ARBA" id="ARBA00004123"/>
    </source>
</evidence>
<accession>A0A1B0AQ75</accession>
<dbReference type="PANTHER" id="PTHR36911">
    <property type="entry name" value="LIM ZINC-BINDING DOMAIN-CONTAINING PROTEIN-RELATED"/>
    <property type="match status" value="1"/>
</dbReference>
<dbReference type="Gene3D" id="1.10.10.60">
    <property type="entry name" value="Homeodomain-like"/>
    <property type="match status" value="2"/>
</dbReference>
<dbReference type="SMART" id="SM00674">
    <property type="entry name" value="CENPB"/>
    <property type="match status" value="1"/>
</dbReference>
<name>A0A1B0AQ75_9MUSC</name>
<dbReference type="SUPFAM" id="SSF46689">
    <property type="entry name" value="Homeodomain-like"/>
    <property type="match status" value="1"/>
</dbReference>
<dbReference type="VEuPathDB" id="VectorBase:GPPI004650"/>
<feature type="compositionally biased region" description="Polar residues" evidence="4">
    <location>
        <begin position="340"/>
        <end position="363"/>
    </location>
</feature>
<evidence type="ECO:0000259" key="5">
    <source>
        <dbReference type="PROSITE" id="PS51253"/>
    </source>
</evidence>
<reference evidence="6" key="2">
    <citation type="submission" date="2020-05" db="UniProtKB">
        <authorList>
            <consortium name="EnsemblMetazoa"/>
        </authorList>
    </citation>
    <scope>IDENTIFICATION</scope>
    <source>
        <strain evidence="6">IAEA</strain>
    </source>
</reference>
<feature type="domain" description="HTH CENPB-type" evidence="5">
    <location>
        <begin position="129"/>
        <end position="201"/>
    </location>
</feature>
<dbReference type="PROSITE" id="PS51253">
    <property type="entry name" value="HTH_CENPB"/>
    <property type="match status" value="1"/>
</dbReference>
<keyword evidence="3" id="KW-0539">Nucleus</keyword>
<organism evidence="6 7">
    <name type="scientific">Glossina palpalis gambiensis</name>
    <dbReference type="NCBI Taxonomy" id="67801"/>
    <lineage>
        <taxon>Eukaryota</taxon>
        <taxon>Metazoa</taxon>
        <taxon>Ecdysozoa</taxon>
        <taxon>Arthropoda</taxon>
        <taxon>Hexapoda</taxon>
        <taxon>Insecta</taxon>
        <taxon>Pterygota</taxon>
        <taxon>Neoptera</taxon>
        <taxon>Endopterygota</taxon>
        <taxon>Diptera</taxon>
        <taxon>Brachycera</taxon>
        <taxon>Muscomorpha</taxon>
        <taxon>Hippoboscoidea</taxon>
        <taxon>Glossinidae</taxon>
        <taxon>Glossina</taxon>
    </lineage>
</organism>
<dbReference type="Proteomes" id="UP000092460">
    <property type="component" value="Unassembled WGS sequence"/>
</dbReference>
<evidence type="ECO:0000313" key="6">
    <source>
        <dbReference type="EnsemblMetazoa" id="GPPI004650-PA"/>
    </source>
</evidence>
<dbReference type="Pfam" id="PF04218">
    <property type="entry name" value="CENP-B_N"/>
    <property type="match status" value="1"/>
</dbReference>
<reference evidence="7" key="1">
    <citation type="submission" date="2015-01" db="EMBL/GenBank/DDBJ databases">
        <authorList>
            <person name="Aksoy S."/>
            <person name="Warren W."/>
            <person name="Wilson R.K."/>
        </authorList>
    </citation>
    <scope>NUCLEOTIDE SEQUENCE [LARGE SCALE GENOMIC DNA]</scope>
    <source>
        <strain evidence="7">IAEA</strain>
    </source>
</reference>
<protein>
    <recommendedName>
        <fullName evidence="5">HTH CENPB-type domain-containing protein</fullName>
    </recommendedName>
</protein>
<dbReference type="InterPro" id="IPR009057">
    <property type="entry name" value="Homeodomain-like_sf"/>
</dbReference>
<comment type="subcellular location">
    <subcellularLocation>
        <location evidence="1">Nucleus</location>
    </subcellularLocation>
</comment>
<evidence type="ECO:0000256" key="4">
    <source>
        <dbReference type="SAM" id="MobiDB-lite"/>
    </source>
</evidence>
<dbReference type="EnsemblMetazoa" id="GPPI004650-RA">
    <property type="protein sequence ID" value="GPPI004650-PA"/>
    <property type="gene ID" value="GPPI004650"/>
</dbReference>